<reference evidence="2 3" key="1">
    <citation type="journal article" date="2013" name="MBio">
        <title>Genome sequencing of the plant pathogen Taphrina deformans, the causal agent of peach leaf curl.</title>
        <authorList>
            <person name="Cisse O.H."/>
            <person name="Almeida J.M.G.C.F."/>
            <person name="Fonseca A."/>
            <person name="Kumar A.A."/>
            <person name="Salojaervi J."/>
            <person name="Overmyer K."/>
            <person name="Hauser P.M."/>
            <person name="Pagni M."/>
        </authorList>
    </citation>
    <scope>NUCLEOTIDE SEQUENCE [LARGE SCALE GENOMIC DNA]</scope>
    <source>
        <strain evidence="3">PYCC 5710 / ATCC 11124 / CBS 356.35 / IMI 108563 / JCM 9778 / NBRC 8474</strain>
    </source>
</reference>
<name>R4X898_TAPDE</name>
<evidence type="ECO:0000313" key="2">
    <source>
        <dbReference type="EMBL" id="CCG81492.1"/>
    </source>
</evidence>
<dbReference type="OrthoDB" id="202840at2759"/>
<accession>R4X898</accession>
<dbReference type="EMBL" id="CAHR02000041">
    <property type="protein sequence ID" value="CCG81492.1"/>
    <property type="molecule type" value="Genomic_DNA"/>
</dbReference>
<dbReference type="STRING" id="1097556.R4X898"/>
<dbReference type="InterPro" id="IPR036282">
    <property type="entry name" value="Glutathione-S-Trfase_C_sf"/>
</dbReference>
<dbReference type="VEuPathDB" id="FungiDB:TAPDE_001326"/>
<dbReference type="eggNOG" id="ENOG502S039">
    <property type="taxonomic scope" value="Eukaryota"/>
</dbReference>
<dbReference type="Gene3D" id="3.40.30.110">
    <property type="match status" value="2"/>
</dbReference>
<dbReference type="Proteomes" id="UP000013776">
    <property type="component" value="Unassembled WGS sequence"/>
</dbReference>
<dbReference type="InterPro" id="IPR036249">
    <property type="entry name" value="Thioredoxin-like_sf"/>
</dbReference>
<evidence type="ECO:0000259" key="1">
    <source>
        <dbReference type="Pfam" id="PF25907"/>
    </source>
</evidence>
<dbReference type="SUPFAM" id="SSF47616">
    <property type="entry name" value="GST C-terminal domain-like"/>
    <property type="match status" value="1"/>
</dbReference>
<dbReference type="Pfam" id="PF25907">
    <property type="entry name" value="DUF7962"/>
    <property type="match status" value="1"/>
</dbReference>
<dbReference type="SUPFAM" id="SSF52833">
    <property type="entry name" value="Thioredoxin-like"/>
    <property type="match status" value="1"/>
</dbReference>
<keyword evidence="3" id="KW-1185">Reference proteome</keyword>
<dbReference type="AlphaFoldDB" id="R4X898"/>
<dbReference type="InterPro" id="IPR058268">
    <property type="entry name" value="DUF7962"/>
</dbReference>
<comment type="caution">
    <text evidence="2">The sequence shown here is derived from an EMBL/GenBank/DDBJ whole genome shotgun (WGS) entry which is preliminary data.</text>
</comment>
<feature type="domain" description="DUF7962" evidence="1">
    <location>
        <begin position="103"/>
        <end position="214"/>
    </location>
</feature>
<proteinExistence type="predicted"/>
<protein>
    <recommendedName>
        <fullName evidence="1">DUF7962 domain-containing protein</fullName>
    </recommendedName>
</protein>
<sequence length="311" mass="34798">MVEIIVYGYEMAPNPQKLLQFLSFYNIPFKYVEIPIMLPRPDFTAIDIHYRRAPLLSIDSDMYVDNALIIEKLGDIAAHTGPDVETTNHLEFDALGQVAFKSAVGLVPVDSPMLKDGAFVRDRTELLGVPFSAEKMAEARPQTLSTMLSVLSVIKRTFLDNGDREFFLGGERPSTADMYLYWSVNWGLNGHGGARPEISPETHPEIFAWLSRVAAFLGPRRQDTKISWSEAKAVLLKPPVHEYAKFVPHDEHNVLGLGRGRQITVTPTDSGRTHPQPGELISLNDDQVCLRNKSGLVMHFPRLGYLIQAAE</sequence>
<organism evidence="2 3">
    <name type="scientific">Taphrina deformans (strain PYCC 5710 / ATCC 11124 / CBS 356.35 / IMI 108563 / JCM 9778 / NBRC 8474)</name>
    <name type="common">Peach leaf curl fungus</name>
    <name type="synonym">Lalaria deformans</name>
    <dbReference type="NCBI Taxonomy" id="1097556"/>
    <lineage>
        <taxon>Eukaryota</taxon>
        <taxon>Fungi</taxon>
        <taxon>Dikarya</taxon>
        <taxon>Ascomycota</taxon>
        <taxon>Taphrinomycotina</taxon>
        <taxon>Taphrinomycetes</taxon>
        <taxon>Taphrinales</taxon>
        <taxon>Taphrinaceae</taxon>
        <taxon>Taphrina</taxon>
    </lineage>
</organism>
<gene>
    <name evidence="2" type="ORF">TAPDE_001326</name>
</gene>
<evidence type="ECO:0000313" key="3">
    <source>
        <dbReference type="Proteomes" id="UP000013776"/>
    </source>
</evidence>